<reference evidence="2" key="1">
    <citation type="submission" date="2023-03" db="EMBL/GenBank/DDBJ databases">
        <title>Massive genome expansion in bonnet fungi (Mycena s.s.) driven by repeated elements and novel gene families across ecological guilds.</title>
        <authorList>
            <consortium name="Lawrence Berkeley National Laboratory"/>
            <person name="Harder C.B."/>
            <person name="Miyauchi S."/>
            <person name="Viragh M."/>
            <person name="Kuo A."/>
            <person name="Thoen E."/>
            <person name="Andreopoulos B."/>
            <person name="Lu D."/>
            <person name="Skrede I."/>
            <person name="Drula E."/>
            <person name="Henrissat B."/>
            <person name="Morin E."/>
            <person name="Kohler A."/>
            <person name="Barry K."/>
            <person name="LaButti K."/>
            <person name="Morin E."/>
            <person name="Salamov A."/>
            <person name="Lipzen A."/>
            <person name="Mereny Z."/>
            <person name="Hegedus B."/>
            <person name="Baldrian P."/>
            <person name="Stursova M."/>
            <person name="Weitz H."/>
            <person name="Taylor A."/>
            <person name="Grigoriev I.V."/>
            <person name="Nagy L.G."/>
            <person name="Martin F."/>
            <person name="Kauserud H."/>
        </authorList>
    </citation>
    <scope>NUCLEOTIDE SEQUENCE</scope>
    <source>
        <strain evidence="2">CBHHK067</strain>
    </source>
</reference>
<evidence type="ECO:0000313" key="3">
    <source>
        <dbReference type="Proteomes" id="UP001221757"/>
    </source>
</evidence>
<keyword evidence="3" id="KW-1185">Reference proteome</keyword>
<proteinExistence type="predicted"/>
<accession>A0AAD7D460</accession>
<sequence>MGRRPPPPSTTSQSTPTANENSAAINGHGVNGDMKGPPRVFVPSTPCANPSLTVPRQPRPFPYPACAATNARPPYRPHLRHCAACERRIRLECLRGSSAAEADGALADPRRPHKRNSAPHAARRGAPANPRAVVCVRLAVRWRGRVSVRPPLWGHVKDLLHPEHIARLHERRRRGHVITRIRRDPPHAARGVLSSDADLLEAPSSPLVRGAVQTKAESGRGLGLAPGPALAKRPPSVARWRCKDVRTECGTWPFPRNRRSRAAAASAAAQTRRLRASVSVSVSVPVLGSAAVLRSRTCRAQDENYLLSSIESGLQCGQRLMHAFEPLLVSVKPARGYCQYRNLTTQVGDAGLQLRDIRTDRAGDDKTQIAYRELRATGAYKWTYWVRNTNCGAKSAFWKGAREFGSQGICGDAERLQYGYGNWGCEITAASADSGTVLLQVSQNRVRNSTPEGRAVFEAVTVGKSGTIAAHSSNPKRDCEGVYGLLAQSADGFTENDSRKASFEAQNSKTGK</sequence>
<evidence type="ECO:0000313" key="2">
    <source>
        <dbReference type="EMBL" id="KAJ7678383.1"/>
    </source>
</evidence>
<feature type="region of interest" description="Disordered" evidence="1">
    <location>
        <begin position="101"/>
        <end position="127"/>
    </location>
</feature>
<organism evidence="2 3">
    <name type="scientific">Mycena rosella</name>
    <name type="common">Pink bonnet</name>
    <name type="synonym">Agaricus rosellus</name>
    <dbReference type="NCBI Taxonomy" id="1033263"/>
    <lineage>
        <taxon>Eukaryota</taxon>
        <taxon>Fungi</taxon>
        <taxon>Dikarya</taxon>
        <taxon>Basidiomycota</taxon>
        <taxon>Agaricomycotina</taxon>
        <taxon>Agaricomycetes</taxon>
        <taxon>Agaricomycetidae</taxon>
        <taxon>Agaricales</taxon>
        <taxon>Marasmiineae</taxon>
        <taxon>Mycenaceae</taxon>
        <taxon>Mycena</taxon>
    </lineage>
</organism>
<evidence type="ECO:0000256" key="1">
    <source>
        <dbReference type="SAM" id="MobiDB-lite"/>
    </source>
</evidence>
<dbReference type="AlphaFoldDB" id="A0AAD7D460"/>
<protein>
    <submittedName>
        <fullName evidence="2">Uncharacterized protein</fullName>
    </submittedName>
</protein>
<feature type="compositionally biased region" description="Basic residues" evidence="1">
    <location>
        <begin position="111"/>
        <end position="123"/>
    </location>
</feature>
<dbReference type="EMBL" id="JARKIE010000135">
    <property type="protein sequence ID" value="KAJ7678383.1"/>
    <property type="molecule type" value="Genomic_DNA"/>
</dbReference>
<dbReference type="Proteomes" id="UP001221757">
    <property type="component" value="Unassembled WGS sequence"/>
</dbReference>
<name>A0AAD7D460_MYCRO</name>
<gene>
    <name evidence="2" type="ORF">B0H17DRAFT_1139446</name>
</gene>
<feature type="region of interest" description="Disordered" evidence="1">
    <location>
        <begin position="1"/>
        <end position="37"/>
    </location>
</feature>
<comment type="caution">
    <text evidence="2">The sequence shown here is derived from an EMBL/GenBank/DDBJ whole genome shotgun (WGS) entry which is preliminary data.</text>
</comment>